<proteinExistence type="predicted"/>
<comment type="caution">
    <text evidence="2">The sequence shown here is derived from an EMBL/GenBank/DDBJ whole genome shotgun (WGS) entry which is preliminary data.</text>
</comment>
<feature type="region of interest" description="Disordered" evidence="1">
    <location>
        <begin position="17"/>
        <end position="67"/>
    </location>
</feature>
<evidence type="ECO:0000256" key="1">
    <source>
        <dbReference type="SAM" id="MobiDB-lite"/>
    </source>
</evidence>
<dbReference type="Proteomes" id="UP000752696">
    <property type="component" value="Unassembled WGS sequence"/>
</dbReference>
<gene>
    <name evidence="2" type="ORF">MHI_LOCUS374199</name>
</gene>
<sequence>MYIPDIDRLIGGVDRLLPWPRSSDLAEGMPGKNERREKSVTEIGHESTEPDESENQTAGQGRAKLRV</sequence>
<dbReference type="AlphaFoldDB" id="A0A6V7H1R7"/>
<evidence type="ECO:0000313" key="2">
    <source>
        <dbReference type="EMBL" id="CAD1473365.1"/>
    </source>
</evidence>
<accession>A0A6V7H1R7</accession>
<dbReference type="EMBL" id="CAJDYZ010006405">
    <property type="protein sequence ID" value="CAD1473365.1"/>
    <property type="molecule type" value="Genomic_DNA"/>
</dbReference>
<reference evidence="2" key="1">
    <citation type="submission" date="2020-07" db="EMBL/GenBank/DDBJ databases">
        <authorList>
            <person name="Nazaruddin N."/>
        </authorList>
    </citation>
    <scope>NUCLEOTIDE SEQUENCE</scope>
</reference>
<feature type="compositionally biased region" description="Basic and acidic residues" evidence="1">
    <location>
        <begin position="32"/>
        <end position="48"/>
    </location>
</feature>
<evidence type="ECO:0000313" key="3">
    <source>
        <dbReference type="Proteomes" id="UP000752696"/>
    </source>
</evidence>
<organism evidence="2 3">
    <name type="scientific">Heterotrigona itama</name>
    <dbReference type="NCBI Taxonomy" id="395501"/>
    <lineage>
        <taxon>Eukaryota</taxon>
        <taxon>Metazoa</taxon>
        <taxon>Ecdysozoa</taxon>
        <taxon>Arthropoda</taxon>
        <taxon>Hexapoda</taxon>
        <taxon>Insecta</taxon>
        <taxon>Pterygota</taxon>
        <taxon>Neoptera</taxon>
        <taxon>Endopterygota</taxon>
        <taxon>Hymenoptera</taxon>
        <taxon>Apocrita</taxon>
        <taxon>Aculeata</taxon>
        <taxon>Apoidea</taxon>
        <taxon>Anthophila</taxon>
        <taxon>Apidae</taxon>
        <taxon>Heterotrigona</taxon>
    </lineage>
</organism>
<keyword evidence="3" id="KW-1185">Reference proteome</keyword>
<name>A0A6V7H1R7_9HYME</name>
<feature type="non-terminal residue" evidence="2">
    <location>
        <position position="67"/>
    </location>
</feature>
<protein>
    <submittedName>
        <fullName evidence="2">Uncharacterized protein</fullName>
    </submittedName>
</protein>